<proteinExistence type="predicted"/>
<evidence type="ECO:0000313" key="1">
    <source>
        <dbReference type="EMBL" id="KAK7682443.1"/>
    </source>
</evidence>
<accession>A0AAW0FXV9</accession>
<protein>
    <submittedName>
        <fullName evidence="1">Uncharacterized protein</fullName>
    </submittedName>
</protein>
<gene>
    <name evidence="1" type="ORF">QCA50_014648</name>
</gene>
<dbReference type="EMBL" id="JASBNA010000036">
    <property type="protein sequence ID" value="KAK7682443.1"/>
    <property type="molecule type" value="Genomic_DNA"/>
</dbReference>
<organism evidence="1 2">
    <name type="scientific">Cerrena zonata</name>
    <dbReference type="NCBI Taxonomy" id="2478898"/>
    <lineage>
        <taxon>Eukaryota</taxon>
        <taxon>Fungi</taxon>
        <taxon>Dikarya</taxon>
        <taxon>Basidiomycota</taxon>
        <taxon>Agaricomycotina</taxon>
        <taxon>Agaricomycetes</taxon>
        <taxon>Polyporales</taxon>
        <taxon>Cerrenaceae</taxon>
        <taxon>Cerrena</taxon>
    </lineage>
</organism>
<reference evidence="1 2" key="1">
    <citation type="submission" date="2022-09" db="EMBL/GenBank/DDBJ databases">
        <authorList>
            <person name="Palmer J.M."/>
        </authorList>
    </citation>
    <scope>NUCLEOTIDE SEQUENCE [LARGE SCALE GENOMIC DNA]</scope>
    <source>
        <strain evidence="1 2">DSM 7382</strain>
    </source>
</reference>
<comment type="caution">
    <text evidence="1">The sequence shown here is derived from an EMBL/GenBank/DDBJ whole genome shotgun (WGS) entry which is preliminary data.</text>
</comment>
<keyword evidence="2" id="KW-1185">Reference proteome</keyword>
<dbReference type="AlphaFoldDB" id="A0AAW0FXV9"/>
<sequence>MAKADMARIATTVLSLNSNQTMDLVFHPSPEDPTAVEEVVLYAQGYLVKASLPPIYQASR</sequence>
<dbReference type="Proteomes" id="UP001385951">
    <property type="component" value="Unassembled WGS sequence"/>
</dbReference>
<evidence type="ECO:0000313" key="2">
    <source>
        <dbReference type="Proteomes" id="UP001385951"/>
    </source>
</evidence>
<name>A0AAW0FXV9_9APHY</name>